<gene>
    <name evidence="2" type="ORF">SKAU_G00217820</name>
</gene>
<protein>
    <submittedName>
        <fullName evidence="2">Uncharacterized protein</fullName>
    </submittedName>
</protein>
<proteinExistence type="predicted"/>
<feature type="region of interest" description="Disordered" evidence="1">
    <location>
        <begin position="68"/>
        <end position="106"/>
    </location>
</feature>
<keyword evidence="3" id="KW-1185">Reference proteome</keyword>
<dbReference type="EMBL" id="JAINUF010000007">
    <property type="protein sequence ID" value="KAJ8354215.1"/>
    <property type="molecule type" value="Genomic_DNA"/>
</dbReference>
<dbReference type="Proteomes" id="UP001152622">
    <property type="component" value="Chromosome 7"/>
</dbReference>
<accession>A0A9Q1FAE0</accession>
<organism evidence="2 3">
    <name type="scientific">Synaphobranchus kaupii</name>
    <name type="common">Kaup's arrowtooth eel</name>
    <dbReference type="NCBI Taxonomy" id="118154"/>
    <lineage>
        <taxon>Eukaryota</taxon>
        <taxon>Metazoa</taxon>
        <taxon>Chordata</taxon>
        <taxon>Craniata</taxon>
        <taxon>Vertebrata</taxon>
        <taxon>Euteleostomi</taxon>
        <taxon>Actinopterygii</taxon>
        <taxon>Neopterygii</taxon>
        <taxon>Teleostei</taxon>
        <taxon>Anguilliformes</taxon>
        <taxon>Synaphobranchidae</taxon>
        <taxon>Synaphobranchus</taxon>
    </lineage>
</organism>
<dbReference type="AlphaFoldDB" id="A0A9Q1FAE0"/>
<comment type="caution">
    <text evidence="2">The sequence shown here is derived from an EMBL/GenBank/DDBJ whole genome shotgun (WGS) entry which is preliminary data.</text>
</comment>
<sequence length="119" mass="13398">MAAKPREEAENDWRVVSSPPLLCWVAMQRVPMSVMQESRRSAVHMVPYPHRLLRLSSCPALRQEAVGVEGPAQGRSDLAHLLERPGAEKRSRAPQKVTASRKKDLWPPSILRQVDQNAL</sequence>
<name>A0A9Q1FAE0_SYNKA</name>
<evidence type="ECO:0000313" key="3">
    <source>
        <dbReference type="Proteomes" id="UP001152622"/>
    </source>
</evidence>
<evidence type="ECO:0000256" key="1">
    <source>
        <dbReference type="SAM" id="MobiDB-lite"/>
    </source>
</evidence>
<reference evidence="2" key="1">
    <citation type="journal article" date="2023" name="Science">
        <title>Genome structures resolve the early diversification of teleost fishes.</title>
        <authorList>
            <person name="Parey E."/>
            <person name="Louis A."/>
            <person name="Montfort J."/>
            <person name="Bouchez O."/>
            <person name="Roques C."/>
            <person name="Iampietro C."/>
            <person name="Lluch J."/>
            <person name="Castinel A."/>
            <person name="Donnadieu C."/>
            <person name="Desvignes T."/>
            <person name="Floi Bucao C."/>
            <person name="Jouanno E."/>
            <person name="Wen M."/>
            <person name="Mejri S."/>
            <person name="Dirks R."/>
            <person name="Jansen H."/>
            <person name="Henkel C."/>
            <person name="Chen W.J."/>
            <person name="Zahm M."/>
            <person name="Cabau C."/>
            <person name="Klopp C."/>
            <person name="Thompson A.W."/>
            <person name="Robinson-Rechavi M."/>
            <person name="Braasch I."/>
            <person name="Lecointre G."/>
            <person name="Bobe J."/>
            <person name="Postlethwait J.H."/>
            <person name="Berthelot C."/>
            <person name="Roest Crollius H."/>
            <person name="Guiguen Y."/>
        </authorList>
    </citation>
    <scope>NUCLEOTIDE SEQUENCE</scope>
    <source>
        <strain evidence="2">WJC10195</strain>
    </source>
</reference>
<feature type="compositionally biased region" description="Basic and acidic residues" evidence="1">
    <location>
        <begin position="77"/>
        <end position="91"/>
    </location>
</feature>
<evidence type="ECO:0000313" key="2">
    <source>
        <dbReference type="EMBL" id="KAJ8354215.1"/>
    </source>
</evidence>